<comment type="caution">
    <text evidence="2">The sequence shown here is derived from an EMBL/GenBank/DDBJ whole genome shotgun (WGS) entry which is preliminary data.</text>
</comment>
<proteinExistence type="predicted"/>
<dbReference type="InterPro" id="IPR052434">
    <property type="entry name" value="Tectonic-like_complex_comp"/>
</dbReference>
<evidence type="ECO:0000256" key="1">
    <source>
        <dbReference type="SAM" id="Coils"/>
    </source>
</evidence>
<dbReference type="PANTHER" id="PTHR20837:SF0">
    <property type="entry name" value="COILED-COIL AND C2 DOMAIN-CONTAINING PROTEIN 2A"/>
    <property type="match status" value="1"/>
</dbReference>
<keyword evidence="3" id="KW-1185">Reference proteome</keyword>
<accession>A0AAV4W7G4</accession>
<keyword evidence="1" id="KW-0175">Coiled coil</keyword>
<evidence type="ECO:0000313" key="3">
    <source>
        <dbReference type="Proteomes" id="UP001054945"/>
    </source>
</evidence>
<dbReference type="AlphaFoldDB" id="A0AAV4W7G4"/>
<sequence>MIPAEEKDLKEDIIELLNSRTNDIQRKEIVAEEQREQAKKVMQKVREEVAKRFYVSQHQKMLEDVVAEEKVPSIGTIGFSLLKLFQTKRPLHPERKDRKKVICSNANLDVKIIVRILHASNVPVRKQLSPIKRKANKKNGDTAMLFESQVQPFVEVMFQRTSMKTGIAEGPHPTWNQELELPFRCVSGIVHFSDKTLTARACHR</sequence>
<dbReference type="GO" id="GO:1904491">
    <property type="term" value="P:protein localization to ciliary transition zone"/>
    <property type="evidence" value="ECO:0007669"/>
    <property type="project" value="TreeGrafter"/>
</dbReference>
<feature type="coiled-coil region" evidence="1">
    <location>
        <begin position="24"/>
        <end position="51"/>
    </location>
</feature>
<dbReference type="GO" id="GO:0035869">
    <property type="term" value="C:ciliary transition zone"/>
    <property type="evidence" value="ECO:0007669"/>
    <property type="project" value="TreeGrafter"/>
</dbReference>
<reference evidence="2 3" key="1">
    <citation type="submission" date="2021-06" db="EMBL/GenBank/DDBJ databases">
        <title>Caerostris extrusa draft genome.</title>
        <authorList>
            <person name="Kono N."/>
            <person name="Arakawa K."/>
        </authorList>
    </citation>
    <scope>NUCLEOTIDE SEQUENCE [LARGE SCALE GENOMIC DNA]</scope>
</reference>
<organism evidence="2 3">
    <name type="scientific">Caerostris extrusa</name>
    <name type="common">Bark spider</name>
    <name type="synonym">Caerostris bankana</name>
    <dbReference type="NCBI Taxonomy" id="172846"/>
    <lineage>
        <taxon>Eukaryota</taxon>
        <taxon>Metazoa</taxon>
        <taxon>Ecdysozoa</taxon>
        <taxon>Arthropoda</taxon>
        <taxon>Chelicerata</taxon>
        <taxon>Arachnida</taxon>
        <taxon>Araneae</taxon>
        <taxon>Araneomorphae</taxon>
        <taxon>Entelegynae</taxon>
        <taxon>Araneoidea</taxon>
        <taxon>Araneidae</taxon>
        <taxon>Caerostris</taxon>
    </lineage>
</organism>
<dbReference type="GO" id="GO:1905515">
    <property type="term" value="P:non-motile cilium assembly"/>
    <property type="evidence" value="ECO:0007669"/>
    <property type="project" value="TreeGrafter"/>
</dbReference>
<protein>
    <submittedName>
        <fullName evidence="2">Coiled-coil and C2 domain-containing protein 2A</fullName>
    </submittedName>
</protein>
<evidence type="ECO:0000313" key="2">
    <source>
        <dbReference type="EMBL" id="GIY77849.1"/>
    </source>
</evidence>
<gene>
    <name evidence="2" type="primary">CC2D2A</name>
    <name evidence="2" type="ORF">CEXT_443401</name>
</gene>
<dbReference type="Proteomes" id="UP001054945">
    <property type="component" value="Unassembled WGS sequence"/>
</dbReference>
<dbReference type="EMBL" id="BPLR01015689">
    <property type="protein sequence ID" value="GIY77849.1"/>
    <property type="molecule type" value="Genomic_DNA"/>
</dbReference>
<name>A0AAV4W7G4_CAEEX</name>
<dbReference type="PANTHER" id="PTHR20837">
    <property type="entry name" value="CENTROSOMAL PROTEIN-RELATED"/>
    <property type="match status" value="1"/>
</dbReference>